<feature type="coiled-coil region" evidence="1">
    <location>
        <begin position="251"/>
        <end position="278"/>
    </location>
</feature>
<dbReference type="Pfam" id="PF13843">
    <property type="entry name" value="DDE_Tnp_1_7"/>
    <property type="match status" value="1"/>
</dbReference>
<gene>
    <name evidence="4" type="ORF">ANN_01667</name>
</gene>
<protein>
    <recommendedName>
        <fullName evidence="3">PiggyBac transposable element-derived protein domain-containing protein</fullName>
    </recommendedName>
</protein>
<evidence type="ECO:0000313" key="5">
    <source>
        <dbReference type="Proteomes" id="UP001148838"/>
    </source>
</evidence>
<evidence type="ECO:0000256" key="1">
    <source>
        <dbReference type="SAM" id="Coils"/>
    </source>
</evidence>
<evidence type="ECO:0000313" key="4">
    <source>
        <dbReference type="EMBL" id="KAJ4450248.1"/>
    </source>
</evidence>
<evidence type="ECO:0000256" key="2">
    <source>
        <dbReference type="SAM" id="MobiDB-lite"/>
    </source>
</evidence>
<feature type="compositionally biased region" description="Polar residues" evidence="2">
    <location>
        <begin position="17"/>
        <end position="26"/>
    </location>
</feature>
<comment type="caution">
    <text evidence="4">The sequence shown here is derived from an EMBL/GenBank/DDBJ whole genome shotgun (WGS) entry which is preliminary data.</text>
</comment>
<keyword evidence="5" id="KW-1185">Reference proteome</keyword>
<organism evidence="4 5">
    <name type="scientific">Periplaneta americana</name>
    <name type="common">American cockroach</name>
    <name type="synonym">Blatta americana</name>
    <dbReference type="NCBI Taxonomy" id="6978"/>
    <lineage>
        <taxon>Eukaryota</taxon>
        <taxon>Metazoa</taxon>
        <taxon>Ecdysozoa</taxon>
        <taxon>Arthropoda</taxon>
        <taxon>Hexapoda</taxon>
        <taxon>Insecta</taxon>
        <taxon>Pterygota</taxon>
        <taxon>Neoptera</taxon>
        <taxon>Polyneoptera</taxon>
        <taxon>Dictyoptera</taxon>
        <taxon>Blattodea</taxon>
        <taxon>Blattoidea</taxon>
        <taxon>Blattidae</taxon>
        <taxon>Blattinae</taxon>
        <taxon>Periplaneta</taxon>
    </lineage>
</organism>
<dbReference type="EMBL" id="JAJSOF020000003">
    <property type="protein sequence ID" value="KAJ4450248.1"/>
    <property type="molecule type" value="Genomic_DNA"/>
</dbReference>
<keyword evidence="1" id="KW-0175">Coiled coil</keyword>
<dbReference type="Proteomes" id="UP001148838">
    <property type="component" value="Unassembled WGS sequence"/>
</dbReference>
<sequence>MMDRESSSDSEPDNISIEDSGSDTTVSIDSGESESDDSCIDTRLARQWVELQTSGTITSAAPRFPFTSAASINFDVQPDGARICSEHSTSDSYERDLKVELLNIPAKKKLKLNAQPSLNLPVCYVQNSEINSARSKRVESLQKKVLSEGQPKFTTTKKMFKVFKSDSSELQLFPKLHWCHITVQENDRQRVAPAMELFSHHTAALIKYLVPESEEVHEFFQLINDFTDVMNSGIPKDPTHNKLKSAFGINHNEQVQILDRMEETIKELRDLVDISHESVNEIPEELNSLEMDIDDRIDTTELMKREEMEALRYVAGYIARKCNNKSAVSDANSSQQSPGWIEVVSHGGLVYPSSQWMATIEDIIYTGKGTVVDEEYKDLPVSSQVVMTLMKPLLGKDYCLTTDNFYTSLQLADILISKCTDTEESECQERRCRKL</sequence>
<dbReference type="InterPro" id="IPR029526">
    <property type="entry name" value="PGBD"/>
</dbReference>
<evidence type="ECO:0000259" key="3">
    <source>
        <dbReference type="Pfam" id="PF13843"/>
    </source>
</evidence>
<name>A0ABQ8TV97_PERAM</name>
<feature type="domain" description="PiggyBac transposable element-derived protein" evidence="3">
    <location>
        <begin position="363"/>
        <end position="418"/>
    </location>
</feature>
<reference evidence="4 5" key="1">
    <citation type="journal article" date="2022" name="Allergy">
        <title>Genome assembly and annotation of Periplaneta americana reveal a comprehensive cockroach allergen profile.</title>
        <authorList>
            <person name="Wang L."/>
            <person name="Xiong Q."/>
            <person name="Saelim N."/>
            <person name="Wang L."/>
            <person name="Nong W."/>
            <person name="Wan A.T."/>
            <person name="Shi M."/>
            <person name="Liu X."/>
            <person name="Cao Q."/>
            <person name="Hui J.H.L."/>
            <person name="Sookrung N."/>
            <person name="Leung T.F."/>
            <person name="Tungtrongchitr A."/>
            <person name="Tsui S.K.W."/>
        </authorList>
    </citation>
    <scope>NUCLEOTIDE SEQUENCE [LARGE SCALE GENOMIC DNA]</scope>
    <source>
        <strain evidence="4">PWHHKU_190912</strain>
    </source>
</reference>
<accession>A0ABQ8TV97</accession>
<proteinExistence type="predicted"/>
<feature type="region of interest" description="Disordered" evidence="2">
    <location>
        <begin position="1"/>
        <end position="39"/>
    </location>
</feature>